<gene>
    <name evidence="1" type="ORF">FC695_24665</name>
</gene>
<dbReference type="AlphaFoldDB" id="A0A9X9F4A3"/>
<name>A0A9X9F4A3_BACCE</name>
<dbReference type="Proteomes" id="UP000308444">
    <property type="component" value="Unassembled WGS sequence"/>
</dbReference>
<evidence type="ECO:0000313" key="1">
    <source>
        <dbReference type="EMBL" id="TKI97965.1"/>
    </source>
</evidence>
<feature type="non-terminal residue" evidence="1">
    <location>
        <position position="62"/>
    </location>
</feature>
<protein>
    <submittedName>
        <fullName evidence="1">DUF4397 domain-containing protein</fullName>
    </submittedName>
</protein>
<comment type="caution">
    <text evidence="1">The sequence shown here is derived from an EMBL/GenBank/DDBJ whole genome shotgun (WGS) entry which is preliminary data.</text>
</comment>
<organism evidence="1 2">
    <name type="scientific">Bacillus cereus</name>
    <dbReference type="NCBI Taxonomy" id="1396"/>
    <lineage>
        <taxon>Bacteria</taxon>
        <taxon>Bacillati</taxon>
        <taxon>Bacillota</taxon>
        <taxon>Bacilli</taxon>
        <taxon>Bacillales</taxon>
        <taxon>Bacillaceae</taxon>
        <taxon>Bacillus</taxon>
        <taxon>Bacillus cereus group</taxon>
    </lineage>
</organism>
<reference evidence="1 2" key="1">
    <citation type="journal article" date="2019" name="Environ. Microbiol.">
        <title>An active ?-lactamase is a part of an orchestrated cell wall stress resistance network of Bacillus subtilis and related rhizosphere species.</title>
        <authorList>
            <person name="Bucher T."/>
            <person name="Keren-Paz A."/>
            <person name="Hausser J."/>
            <person name="Olender T."/>
            <person name="Cytryn E."/>
            <person name="Kolodkin-Gal I."/>
        </authorList>
    </citation>
    <scope>NUCLEOTIDE SEQUENCE [LARGE SCALE GENOMIC DNA]</scope>
    <source>
        <strain evidence="1 2">I32</strain>
    </source>
</reference>
<evidence type="ECO:0000313" key="2">
    <source>
        <dbReference type="Proteomes" id="UP000308444"/>
    </source>
</evidence>
<accession>A0A9X9F4A3</accession>
<dbReference type="EMBL" id="SZOH01001965">
    <property type="protein sequence ID" value="TKI97965.1"/>
    <property type="molecule type" value="Genomic_DNA"/>
</dbReference>
<sequence>MSQSEIEKYGQEVTQYEQLARYYQFRNPKKYIELYMKYYDALSKLVQAYETRDSQEAALPSH</sequence>
<proteinExistence type="predicted"/>